<dbReference type="AlphaFoldDB" id="A0A8W8J1P9"/>
<protein>
    <recommendedName>
        <fullName evidence="1">Apple domain-containing protein</fullName>
    </recommendedName>
</protein>
<dbReference type="SUPFAM" id="SSF57414">
    <property type="entry name" value="Hairpin loop containing domain-like"/>
    <property type="match status" value="1"/>
</dbReference>
<dbReference type="PROSITE" id="PS50948">
    <property type="entry name" value="PAN"/>
    <property type="match status" value="1"/>
</dbReference>
<evidence type="ECO:0000259" key="1">
    <source>
        <dbReference type="PROSITE" id="PS50948"/>
    </source>
</evidence>
<sequence>MGKQMCVRECQSYPGRCKSVNYNRVHLSCDLNTDSATDKPEAILDREGSTYIEILTSVNNSVCGDIQCSSRKKCVVTKSGPSCIFQGCNMPRIKNAKFNGGQLMSWESMQCETGYNYITSLTCTETGLDKNATDFRCYKEEDGWILIYRGQSGGNDSDYLSFISNGTSDETNENVNDEYCTSITKSPLCTTNYRTSLICRWQSLGNFKVNVSLYKNGTKVAEVVFNGTGTSQVSWFSPSKILSSSWSDVTPNQTYNYFSLEGDVDAGQWRNFQIWKSYGGCPIDIFWMSSSYAEPGKLCPREQTSTKQYFYCPETTQCKFDQGAHEVADVMTVSIKMT</sequence>
<dbReference type="InterPro" id="IPR003609">
    <property type="entry name" value="Pan_app"/>
</dbReference>
<keyword evidence="3" id="KW-1185">Reference proteome</keyword>
<organism evidence="2 3">
    <name type="scientific">Magallana gigas</name>
    <name type="common">Pacific oyster</name>
    <name type="synonym">Crassostrea gigas</name>
    <dbReference type="NCBI Taxonomy" id="29159"/>
    <lineage>
        <taxon>Eukaryota</taxon>
        <taxon>Metazoa</taxon>
        <taxon>Spiralia</taxon>
        <taxon>Lophotrochozoa</taxon>
        <taxon>Mollusca</taxon>
        <taxon>Bivalvia</taxon>
        <taxon>Autobranchia</taxon>
        <taxon>Pteriomorphia</taxon>
        <taxon>Ostreida</taxon>
        <taxon>Ostreoidea</taxon>
        <taxon>Ostreidae</taxon>
        <taxon>Magallana</taxon>
    </lineage>
</organism>
<evidence type="ECO:0000313" key="2">
    <source>
        <dbReference type="EnsemblMetazoa" id="G16469.1:cds"/>
    </source>
</evidence>
<dbReference type="Pfam" id="PF00024">
    <property type="entry name" value="PAN_1"/>
    <property type="match status" value="1"/>
</dbReference>
<proteinExistence type="predicted"/>
<accession>A0A8W8J1P9</accession>
<reference evidence="2" key="1">
    <citation type="submission" date="2022-08" db="UniProtKB">
        <authorList>
            <consortium name="EnsemblMetazoa"/>
        </authorList>
    </citation>
    <scope>IDENTIFICATION</scope>
    <source>
        <strain evidence="2">05x7-T-G4-1.051#20</strain>
    </source>
</reference>
<dbReference type="EnsemblMetazoa" id="G16469.1">
    <property type="protein sequence ID" value="G16469.1:cds"/>
    <property type="gene ID" value="G16469"/>
</dbReference>
<name>A0A8W8J1P9_MAGGI</name>
<feature type="domain" description="Apple" evidence="1">
    <location>
        <begin position="1"/>
        <end position="56"/>
    </location>
</feature>
<dbReference type="Proteomes" id="UP000005408">
    <property type="component" value="Unassembled WGS sequence"/>
</dbReference>
<evidence type="ECO:0000313" key="3">
    <source>
        <dbReference type="Proteomes" id="UP000005408"/>
    </source>
</evidence>